<organism evidence="1 2">
    <name type="scientific">Pistacia integerrima</name>
    <dbReference type="NCBI Taxonomy" id="434235"/>
    <lineage>
        <taxon>Eukaryota</taxon>
        <taxon>Viridiplantae</taxon>
        <taxon>Streptophyta</taxon>
        <taxon>Embryophyta</taxon>
        <taxon>Tracheophyta</taxon>
        <taxon>Spermatophyta</taxon>
        <taxon>Magnoliopsida</taxon>
        <taxon>eudicotyledons</taxon>
        <taxon>Gunneridae</taxon>
        <taxon>Pentapetalae</taxon>
        <taxon>rosids</taxon>
        <taxon>malvids</taxon>
        <taxon>Sapindales</taxon>
        <taxon>Anacardiaceae</taxon>
        <taxon>Pistacia</taxon>
    </lineage>
</organism>
<dbReference type="EMBL" id="CM047749">
    <property type="protein sequence ID" value="KAJ0011368.1"/>
    <property type="molecule type" value="Genomic_DNA"/>
</dbReference>
<name>A0ACC0X997_9ROSI</name>
<keyword evidence="2" id="KW-1185">Reference proteome</keyword>
<sequence length="100" mass="11882">MRSLIVHLLPQSYHDNAFVISRALHIVNMLNFSSTFNLLEWFFKHHVKIHSINGILFSNCKLINCISLISNERFNLKRIMEINECTYYVCVNLYFKHHAL</sequence>
<evidence type="ECO:0000313" key="1">
    <source>
        <dbReference type="EMBL" id="KAJ0011368.1"/>
    </source>
</evidence>
<comment type="caution">
    <text evidence="1">The sequence shown here is derived from an EMBL/GenBank/DDBJ whole genome shotgun (WGS) entry which is preliminary data.</text>
</comment>
<reference evidence="2" key="1">
    <citation type="journal article" date="2023" name="G3 (Bethesda)">
        <title>Genome assembly and association tests identify interacting loci associated with vigor, precocity, and sex in interspecific pistachio rootstocks.</title>
        <authorList>
            <person name="Palmer W."/>
            <person name="Jacygrad E."/>
            <person name="Sagayaradj S."/>
            <person name="Cavanaugh K."/>
            <person name="Han R."/>
            <person name="Bertier L."/>
            <person name="Beede B."/>
            <person name="Kafkas S."/>
            <person name="Golino D."/>
            <person name="Preece J."/>
            <person name="Michelmore R."/>
        </authorList>
    </citation>
    <scope>NUCLEOTIDE SEQUENCE [LARGE SCALE GENOMIC DNA]</scope>
</reference>
<proteinExistence type="predicted"/>
<dbReference type="Proteomes" id="UP001163603">
    <property type="component" value="Chromosome 14"/>
</dbReference>
<protein>
    <submittedName>
        <fullName evidence="1">Uncharacterized protein</fullName>
    </submittedName>
</protein>
<accession>A0ACC0X997</accession>
<gene>
    <name evidence="1" type="ORF">Pint_33619</name>
</gene>
<evidence type="ECO:0000313" key="2">
    <source>
        <dbReference type="Proteomes" id="UP001163603"/>
    </source>
</evidence>